<gene>
    <name evidence="4" type="ORF">GPY61_10230</name>
</gene>
<evidence type="ECO:0000259" key="3">
    <source>
        <dbReference type="Pfam" id="PF00724"/>
    </source>
</evidence>
<evidence type="ECO:0000313" key="4">
    <source>
        <dbReference type="EMBL" id="MVW60308.1"/>
    </source>
</evidence>
<accession>A0A7X3FYG9</accession>
<dbReference type="SUPFAM" id="SSF51395">
    <property type="entry name" value="FMN-linked oxidoreductases"/>
    <property type="match status" value="1"/>
</dbReference>
<dbReference type="InterPro" id="IPR001155">
    <property type="entry name" value="OxRdtase_FMN_N"/>
</dbReference>
<dbReference type="AlphaFoldDB" id="A0A7X3FYG9"/>
<dbReference type="CDD" id="cd02803">
    <property type="entry name" value="OYE_like_FMN_family"/>
    <property type="match status" value="1"/>
</dbReference>
<dbReference type="RefSeq" id="WP_160408473.1">
    <property type="nucleotide sequence ID" value="NZ_WSES01000003.1"/>
</dbReference>
<proteinExistence type="predicted"/>
<organism evidence="4 5">
    <name type="scientific">Massilia cellulosiltytica</name>
    <dbReference type="NCBI Taxonomy" id="2683234"/>
    <lineage>
        <taxon>Bacteria</taxon>
        <taxon>Pseudomonadati</taxon>
        <taxon>Pseudomonadota</taxon>
        <taxon>Betaproteobacteria</taxon>
        <taxon>Burkholderiales</taxon>
        <taxon>Oxalobacteraceae</taxon>
        <taxon>Telluria group</taxon>
        <taxon>Massilia</taxon>
    </lineage>
</organism>
<comment type="caution">
    <text evidence="4">The sequence shown here is derived from an EMBL/GenBank/DDBJ whole genome shotgun (WGS) entry which is preliminary data.</text>
</comment>
<dbReference type="InterPro" id="IPR013785">
    <property type="entry name" value="Aldolase_TIM"/>
</dbReference>
<protein>
    <submittedName>
        <fullName evidence="4">NADH:flavin oxidoreductase</fullName>
    </submittedName>
</protein>
<dbReference type="Pfam" id="PF00724">
    <property type="entry name" value="Oxidored_FMN"/>
    <property type="match status" value="1"/>
</dbReference>
<evidence type="ECO:0000256" key="1">
    <source>
        <dbReference type="ARBA" id="ARBA00022630"/>
    </source>
</evidence>
<keyword evidence="5" id="KW-1185">Reference proteome</keyword>
<dbReference type="InterPro" id="IPR051799">
    <property type="entry name" value="NADH_flavin_oxidoreductase"/>
</dbReference>
<dbReference type="PANTHER" id="PTHR43656">
    <property type="entry name" value="BINDING OXIDOREDUCTASE, PUTATIVE (AFU_ORTHOLOGUE AFUA_2G08260)-RELATED"/>
    <property type="match status" value="1"/>
</dbReference>
<keyword evidence="1" id="KW-0285">Flavoprotein</keyword>
<keyword evidence="2" id="KW-0560">Oxidoreductase</keyword>
<name>A0A7X3FYG9_9BURK</name>
<dbReference type="GO" id="GO:0016491">
    <property type="term" value="F:oxidoreductase activity"/>
    <property type="evidence" value="ECO:0007669"/>
    <property type="project" value="UniProtKB-KW"/>
</dbReference>
<dbReference type="Gene3D" id="3.20.20.70">
    <property type="entry name" value="Aldolase class I"/>
    <property type="match status" value="1"/>
</dbReference>
<evidence type="ECO:0000256" key="2">
    <source>
        <dbReference type="ARBA" id="ARBA00023002"/>
    </source>
</evidence>
<dbReference type="GO" id="GO:0010181">
    <property type="term" value="F:FMN binding"/>
    <property type="evidence" value="ECO:0007669"/>
    <property type="project" value="InterPro"/>
</dbReference>
<sequence>MRDNGHVATLFEPLALGALALPNRLAVAPMTRVSATADGVPTPRMADYYAQFAQGGFGLVITEGLYTDEAYAQGYLHQPGLANVAQREAWRPIVAGVRSRGGRVIAQLMHAGALSQGNPYRTGTVGPSAVQPKGEQMAFYRGSGAYAVPAAMTQDDIGTAVAGFAQAAVRAREAGFDGVEIHGANGYLLDQFLSEGINLRGDRYGGGIEGRLRLLVEVVEAVRAAVGTDYVVGVRLSQAKVNDFTHRWRGEEEAATIFRTVGGLDVDYVHVTEYEAWQPAFGTGPSLAALAKRHGGKPVLANGSLHDPAQARGMVERGEADVVSLGRGALAQADWPQRVRHGAAPASFDHAILSPLADLANADRWREDHLRPG</sequence>
<dbReference type="EMBL" id="WSES01000003">
    <property type="protein sequence ID" value="MVW60308.1"/>
    <property type="molecule type" value="Genomic_DNA"/>
</dbReference>
<reference evidence="4 5" key="1">
    <citation type="submission" date="2019-12" db="EMBL/GenBank/DDBJ databases">
        <authorList>
            <person name="Li C."/>
            <person name="Zhao J."/>
        </authorList>
    </citation>
    <scope>NUCLEOTIDE SEQUENCE [LARGE SCALE GENOMIC DNA]</scope>
    <source>
        <strain evidence="4 5">NEAU-DD11</strain>
    </source>
</reference>
<evidence type="ECO:0000313" key="5">
    <source>
        <dbReference type="Proteomes" id="UP000443353"/>
    </source>
</evidence>
<dbReference type="Proteomes" id="UP000443353">
    <property type="component" value="Unassembled WGS sequence"/>
</dbReference>
<feature type="domain" description="NADH:flavin oxidoreductase/NADH oxidase N-terminal" evidence="3">
    <location>
        <begin position="10"/>
        <end position="342"/>
    </location>
</feature>
<dbReference type="PANTHER" id="PTHR43656:SF2">
    <property type="entry name" value="BINDING OXIDOREDUCTASE, PUTATIVE (AFU_ORTHOLOGUE AFUA_2G08260)-RELATED"/>
    <property type="match status" value="1"/>
</dbReference>